<dbReference type="STRING" id="866771.HMPREF9296_0192"/>
<evidence type="ECO:0000256" key="1">
    <source>
        <dbReference type="SAM" id="Phobius"/>
    </source>
</evidence>
<evidence type="ECO:0000313" key="3">
    <source>
        <dbReference type="Proteomes" id="UP000003610"/>
    </source>
</evidence>
<comment type="caution">
    <text evidence="2">The sequence shown here is derived from an EMBL/GenBank/DDBJ whole genome shotgun (WGS) entry which is preliminary data.</text>
</comment>
<dbReference type="EMBL" id="AEDO01000059">
    <property type="protein sequence ID" value="EFL45018.1"/>
    <property type="molecule type" value="Genomic_DNA"/>
</dbReference>
<dbReference type="eggNOG" id="COG0249">
    <property type="taxonomic scope" value="Bacteria"/>
</dbReference>
<feature type="transmembrane region" description="Helical" evidence="1">
    <location>
        <begin position="39"/>
        <end position="57"/>
    </location>
</feature>
<organism evidence="2 3">
    <name type="scientific">Prevotella disiens FB035-09AN</name>
    <dbReference type="NCBI Taxonomy" id="866771"/>
    <lineage>
        <taxon>Bacteria</taxon>
        <taxon>Pseudomonadati</taxon>
        <taxon>Bacteroidota</taxon>
        <taxon>Bacteroidia</taxon>
        <taxon>Bacteroidales</taxon>
        <taxon>Prevotellaceae</taxon>
        <taxon>Prevotella</taxon>
    </lineage>
</organism>
<keyword evidence="1" id="KW-0812">Transmembrane</keyword>
<dbReference type="AlphaFoldDB" id="E1KU30"/>
<keyword evidence="1" id="KW-0472">Membrane</keyword>
<protein>
    <submittedName>
        <fullName evidence="2">Uncharacterized protein</fullName>
    </submittedName>
</protein>
<proteinExistence type="predicted"/>
<keyword evidence="1" id="KW-1133">Transmembrane helix</keyword>
<gene>
    <name evidence="2" type="ORF">HMPREF9296_0192</name>
</gene>
<name>E1KU30_9BACT</name>
<sequence>MKNLYYLCNMNHDLNKLYSSRITELSNTIGRLRTKSRGFIVSEIVSFGVAIGFVVLFTILENASWTLGAALCALFSYFYIRNLDTKNDKKIAEAEALKMVYEKEVAYGEGDYSCFPSGDQYVQPTHAFTYDLDVFGNGSLFQRMNRTISLGGSDCLAESLSGAWEEMPVTELKNISMHALKALKSYRKTNLFWHNLKHKELKNKLIQLLFVKLLGVFTR</sequence>
<evidence type="ECO:0000313" key="2">
    <source>
        <dbReference type="EMBL" id="EFL45018.1"/>
    </source>
</evidence>
<reference evidence="2 3" key="1">
    <citation type="submission" date="2010-08" db="EMBL/GenBank/DDBJ databases">
        <authorList>
            <person name="Durkin A.S."/>
            <person name="Madupu R."/>
            <person name="Torralba M."/>
            <person name="Gillis M."/>
            <person name="Methe B."/>
            <person name="Sutton G."/>
            <person name="Nelson K.E."/>
        </authorList>
    </citation>
    <scope>NUCLEOTIDE SEQUENCE [LARGE SCALE GENOMIC DNA]</scope>
    <source>
        <strain evidence="2 3">FB035-09AN</strain>
    </source>
</reference>
<accession>E1KU30</accession>
<dbReference type="Proteomes" id="UP000003610">
    <property type="component" value="Unassembled WGS sequence"/>
</dbReference>
<feature type="transmembrane region" description="Helical" evidence="1">
    <location>
        <begin position="63"/>
        <end position="80"/>
    </location>
</feature>